<keyword evidence="3" id="KW-0547">Nucleotide-binding</keyword>
<evidence type="ECO:0000256" key="2">
    <source>
        <dbReference type="ARBA" id="ARBA00022692"/>
    </source>
</evidence>
<dbReference type="GO" id="GO:0009507">
    <property type="term" value="C:chloroplast"/>
    <property type="evidence" value="ECO:0007669"/>
    <property type="project" value="UniProtKB-ARBA"/>
</dbReference>
<evidence type="ECO:0000259" key="10">
    <source>
        <dbReference type="SMART" id="SM00382"/>
    </source>
</evidence>
<comment type="caution">
    <text evidence="11">The sequence shown here is derived from an EMBL/GenBank/DDBJ whole genome shotgun (WGS) entry which is preliminary data.</text>
</comment>
<feature type="domain" description="AAA+ ATPase" evidence="10">
    <location>
        <begin position="473"/>
        <end position="620"/>
    </location>
</feature>
<protein>
    <recommendedName>
        <fullName evidence="10">AAA+ ATPase domain-containing protein</fullName>
    </recommendedName>
</protein>
<dbReference type="InterPro" id="IPR037219">
    <property type="entry name" value="Peptidase_M41-like"/>
</dbReference>
<reference evidence="11" key="1">
    <citation type="submission" date="2022-12" db="EMBL/GenBank/DDBJ databases">
        <title>Draft genome assemblies for two species of Escallonia (Escalloniales).</title>
        <authorList>
            <person name="Chanderbali A."/>
            <person name="Dervinis C."/>
            <person name="Anghel I."/>
            <person name="Soltis D."/>
            <person name="Soltis P."/>
            <person name="Zapata F."/>
        </authorList>
    </citation>
    <scope>NUCLEOTIDE SEQUENCE</scope>
    <source>
        <strain evidence="11">UCBG92.1500</strain>
        <tissue evidence="11">Leaf</tissue>
    </source>
</reference>
<dbReference type="GO" id="GO:0016887">
    <property type="term" value="F:ATP hydrolysis activity"/>
    <property type="evidence" value="ECO:0007669"/>
    <property type="project" value="InterPro"/>
</dbReference>
<sequence length="950" mass="106532">MCSSPMGAANIFLSARVFHPQPTVNLKTSLPIKLPTQFRSKDFKFIQKSKKRPHFYPQTCAIFGKSASKTPVQLDSAKEDDFVTRVLKENPSQVEPKYLIGDKLYTLKEKEGLGKKNFDSRVFEILKKLNLMALSKKHDGEDNVQSGNVYLKDILREYKGKLYVPEQIFGKNLSEDDEFDRNVEVLPKISIEDFEKFMKSDKIELLTFKEDSSVPNGNGFRDFVVELKEIPGAKSLQITKWAIKLDENQAQAVLEEYSGPRYEIEGKQTMSWMGRAPDYPHPVASSISSRVMVELGVLTAAMAAAAVVVGGFLASAVFAVTSFVFALAVYVLWPVAKPFLKLFVGLTFGILERVGDKIVDIFSDGGISSKLYEIYIFGGVSSSIQMLKPILLVFCTMVILVRFTLSRRPKNFRKWDIWQGIEFSQSKPQARVDGSTGVTFNDVAGIEEAVEELQELVRYLKNPELFDKMGIKPPHGVLLEGPPGCGKTLVAKAIAGEAGVPFYQMAGSEFVEVLVGVGSARIRDLFKRAKVNRPSVIFIDEIDALATRRQGIFSDSSDQQYNAATQERETTLNQLLIELDGFDTGKGVIFLGATNRRDLLDPALLRPGRFDRKIRIRPPNAKGRMEILKVHARKVKLSEHVDLSTYAQNLPGWTGARLAQLLQEAALVAVRKGHKAILQPDVDEAVDRLTVGPKCVGIELGYQGQCRRATTEVGTAMTSHLLRRLENAKVECCDRISINPRGQTLSQVVFHRLDDESYMFERRPQLLHRLQVLLGGRAAEEVVFGRDTSKASVNYLADASWLARKIITVWNLENPLVIHGEPPPWRKKAKFVGPRLDFEGSLYDDYDLIEPPVNFDLDDEVAKRTEQLMSDMYGRTVALLRRHHAALLKTVKVLLNQKEIGGDEIEFILNNYPTNTPTSLILEESDPGSLPLFKQNQDQGPELEYNLLTR</sequence>
<dbReference type="Gene3D" id="3.40.50.300">
    <property type="entry name" value="P-loop containing nucleotide triphosphate hydrolases"/>
    <property type="match status" value="1"/>
</dbReference>
<dbReference type="EMBL" id="JAVXUO010000521">
    <property type="protein sequence ID" value="KAK2991428.1"/>
    <property type="molecule type" value="Genomic_DNA"/>
</dbReference>
<dbReference type="SUPFAM" id="SSF52540">
    <property type="entry name" value="P-loop containing nucleoside triphosphate hydrolases"/>
    <property type="match status" value="1"/>
</dbReference>
<keyword evidence="4" id="KW-0378">Hydrolase</keyword>
<keyword evidence="2 9" id="KW-0812">Transmembrane</keyword>
<proteinExistence type="predicted"/>
<evidence type="ECO:0000256" key="1">
    <source>
        <dbReference type="ARBA" id="ARBA00022670"/>
    </source>
</evidence>
<dbReference type="AlphaFoldDB" id="A0AA88RKC0"/>
<evidence type="ECO:0000313" key="11">
    <source>
        <dbReference type="EMBL" id="KAK2991428.1"/>
    </source>
</evidence>
<dbReference type="SMART" id="SM00382">
    <property type="entry name" value="AAA"/>
    <property type="match status" value="1"/>
</dbReference>
<dbReference type="Proteomes" id="UP001187471">
    <property type="component" value="Unassembled WGS sequence"/>
</dbReference>
<evidence type="ECO:0000256" key="7">
    <source>
        <dbReference type="ARBA" id="ARBA00022989"/>
    </source>
</evidence>
<keyword evidence="7 9" id="KW-1133">Transmembrane helix</keyword>
<evidence type="ECO:0000256" key="8">
    <source>
        <dbReference type="ARBA" id="ARBA00023136"/>
    </source>
</evidence>
<name>A0AA88RKC0_9ASTE</name>
<dbReference type="Pfam" id="PF00004">
    <property type="entry name" value="AAA"/>
    <property type="match status" value="1"/>
</dbReference>
<evidence type="ECO:0000256" key="3">
    <source>
        <dbReference type="ARBA" id="ARBA00022741"/>
    </source>
</evidence>
<feature type="transmembrane region" description="Helical" evidence="9">
    <location>
        <begin position="300"/>
        <end position="333"/>
    </location>
</feature>
<keyword evidence="8 9" id="KW-0472">Membrane</keyword>
<dbReference type="FunFam" id="3.40.50.300:FF:000352">
    <property type="entry name" value="ATP-dependent zinc metalloprotease FTSH 7, chloroplastic"/>
    <property type="match status" value="1"/>
</dbReference>
<dbReference type="InterPro" id="IPR003959">
    <property type="entry name" value="ATPase_AAA_core"/>
</dbReference>
<dbReference type="Gene3D" id="1.10.8.60">
    <property type="match status" value="1"/>
</dbReference>
<evidence type="ECO:0000256" key="6">
    <source>
        <dbReference type="ARBA" id="ARBA00022946"/>
    </source>
</evidence>
<accession>A0AA88RKC0</accession>
<dbReference type="GO" id="GO:0045037">
    <property type="term" value="P:protein import into chloroplast stroma"/>
    <property type="evidence" value="ECO:0007669"/>
    <property type="project" value="TreeGrafter"/>
</dbReference>
<dbReference type="FunFam" id="1.10.8.60:FF:000083">
    <property type="entry name" value="ATP-dependent zinc metalloprotease FtsH"/>
    <property type="match status" value="1"/>
</dbReference>
<evidence type="ECO:0000313" key="12">
    <source>
        <dbReference type="Proteomes" id="UP001187471"/>
    </source>
</evidence>
<dbReference type="FunFam" id="1.20.58.760:FF:000011">
    <property type="entry name" value="Probable inactive ATP-dependent zinc metalloprotease FTSHI 1, chloroplastic"/>
    <property type="match status" value="1"/>
</dbReference>
<keyword evidence="1" id="KW-0645">Protease</keyword>
<dbReference type="CDD" id="cd19501">
    <property type="entry name" value="RecA-like_FtsH"/>
    <property type="match status" value="1"/>
</dbReference>
<evidence type="ECO:0000256" key="9">
    <source>
        <dbReference type="SAM" id="Phobius"/>
    </source>
</evidence>
<dbReference type="SUPFAM" id="SSF140990">
    <property type="entry name" value="FtsH protease domain-like"/>
    <property type="match status" value="1"/>
</dbReference>
<dbReference type="GO" id="GO:0004176">
    <property type="term" value="F:ATP-dependent peptidase activity"/>
    <property type="evidence" value="ECO:0007669"/>
    <property type="project" value="InterPro"/>
</dbReference>
<dbReference type="InterPro" id="IPR000642">
    <property type="entry name" value="Peptidase_M41"/>
</dbReference>
<dbReference type="Pfam" id="PF01434">
    <property type="entry name" value="Peptidase_M41"/>
    <property type="match status" value="1"/>
</dbReference>
<gene>
    <name evidence="11" type="ORF">RJ640_019074</name>
</gene>
<dbReference type="PANTHER" id="PTHR23076">
    <property type="entry name" value="METALLOPROTEASE M41 FTSH"/>
    <property type="match status" value="1"/>
</dbReference>
<dbReference type="InterPro" id="IPR027417">
    <property type="entry name" value="P-loop_NTPase"/>
</dbReference>
<evidence type="ECO:0000256" key="5">
    <source>
        <dbReference type="ARBA" id="ARBA00022840"/>
    </source>
</evidence>
<keyword evidence="12" id="KW-1185">Reference proteome</keyword>
<dbReference type="Gene3D" id="1.20.58.760">
    <property type="entry name" value="Peptidase M41"/>
    <property type="match status" value="1"/>
</dbReference>
<keyword evidence="6" id="KW-0809">Transit peptide</keyword>
<keyword evidence="5" id="KW-0067">ATP-binding</keyword>
<dbReference type="GO" id="GO:0004222">
    <property type="term" value="F:metalloendopeptidase activity"/>
    <property type="evidence" value="ECO:0007669"/>
    <property type="project" value="InterPro"/>
</dbReference>
<organism evidence="11 12">
    <name type="scientific">Escallonia rubra</name>
    <dbReference type="NCBI Taxonomy" id="112253"/>
    <lineage>
        <taxon>Eukaryota</taxon>
        <taxon>Viridiplantae</taxon>
        <taxon>Streptophyta</taxon>
        <taxon>Embryophyta</taxon>
        <taxon>Tracheophyta</taxon>
        <taxon>Spermatophyta</taxon>
        <taxon>Magnoliopsida</taxon>
        <taxon>eudicotyledons</taxon>
        <taxon>Gunneridae</taxon>
        <taxon>Pentapetalae</taxon>
        <taxon>asterids</taxon>
        <taxon>campanulids</taxon>
        <taxon>Escalloniales</taxon>
        <taxon>Escalloniaceae</taxon>
        <taxon>Escallonia</taxon>
    </lineage>
</organism>
<dbReference type="GO" id="GO:0005524">
    <property type="term" value="F:ATP binding"/>
    <property type="evidence" value="ECO:0007669"/>
    <property type="project" value="UniProtKB-KW"/>
</dbReference>
<dbReference type="GO" id="GO:0006508">
    <property type="term" value="P:proteolysis"/>
    <property type="evidence" value="ECO:0007669"/>
    <property type="project" value="UniProtKB-KW"/>
</dbReference>
<evidence type="ECO:0000256" key="4">
    <source>
        <dbReference type="ARBA" id="ARBA00022801"/>
    </source>
</evidence>
<dbReference type="InterPro" id="IPR003593">
    <property type="entry name" value="AAA+_ATPase"/>
</dbReference>
<dbReference type="PANTHER" id="PTHR23076:SF111">
    <property type="entry name" value="INACTIVE ATP-DEPENDENT ZINC METALLOPROTEASE FTSHI 1, CHLOROPLASTIC-RELATED"/>
    <property type="match status" value="1"/>
</dbReference>